<evidence type="ECO:0000259" key="3">
    <source>
        <dbReference type="Pfam" id="PF14361"/>
    </source>
</evidence>
<dbReference type="Pfam" id="PF17853">
    <property type="entry name" value="GGDEF_2"/>
    <property type="match status" value="1"/>
</dbReference>
<dbReference type="EMBL" id="LZSF01000241">
    <property type="protein sequence ID" value="OBA80843.1"/>
    <property type="molecule type" value="Genomic_DNA"/>
</dbReference>
<reference evidence="5 6" key="1">
    <citation type="submission" date="2016-06" db="EMBL/GenBank/DDBJ databases">
        <authorList>
            <person name="Kjaerup R.B."/>
            <person name="Dalgaard T.S."/>
            <person name="Juul-Madsen H.R."/>
        </authorList>
    </citation>
    <scope>NUCLEOTIDE SEQUENCE [LARGE SCALE GENOMIC DNA]</scope>
    <source>
        <strain evidence="5 6">1199456.5</strain>
    </source>
</reference>
<feature type="domain" description="RsbT co-antagonist protein RsbRD N-terminal" evidence="3">
    <location>
        <begin position="19"/>
        <end position="156"/>
    </location>
</feature>
<evidence type="ECO:0000313" key="6">
    <source>
        <dbReference type="Proteomes" id="UP000093962"/>
    </source>
</evidence>
<dbReference type="PANTHER" id="PTHR33744:SF1">
    <property type="entry name" value="DNA-BINDING TRANSCRIPTIONAL ACTIVATOR ADER"/>
    <property type="match status" value="1"/>
</dbReference>
<dbReference type="Pfam" id="PF13556">
    <property type="entry name" value="HTH_30"/>
    <property type="match status" value="1"/>
</dbReference>
<accession>A0A1A0M7L5</accession>
<dbReference type="InterPro" id="IPR025751">
    <property type="entry name" value="RsbRD_N_dom"/>
</dbReference>
<evidence type="ECO:0008006" key="7">
    <source>
        <dbReference type="Google" id="ProtNLM"/>
    </source>
</evidence>
<sequence length="402" mass="43126">MGSEALAAIIEYFARDKDAFIAGVIAEILAAVPELSDPSFHEIVAVNATESLDLFLDVLANGIDPQSISPSSRAIANVERAVTDGVPLSAVLKAYRIGHGLMLSACLAEMPATAPGVAAAMIEVVNLSGSHNGRVAEQITALYEDRLTQRVRTDEAIRRQWIARLLNDPEPDVAQAESALGYRLSGSHLAVEAWADDTTAADALPKVVTVLRQVLPGVDDVLVAGGESQQRIWLRLPIAARVDHEELAKRLCINGLRAAVGRRGNGLEGFRSAARTAARVKELARSAPHAPQVVLFDDVASVALLADEPADLAAFVAAVLGSLADDDARCEQLRETIRAFLAANCSYTETAKRTMFHRNTVYLRVQQAVDHYGLRLDADTLTVALALEICRWYGGRVLAPVS</sequence>
<dbReference type="OrthoDB" id="3663486at2"/>
<dbReference type="Proteomes" id="UP000093962">
    <property type="component" value="Unassembled WGS sequence"/>
</dbReference>
<feature type="domain" description="PucR C-terminal helix-turn-helix" evidence="2">
    <location>
        <begin position="333"/>
        <end position="389"/>
    </location>
</feature>
<comment type="caution">
    <text evidence="5">The sequence shown here is derived from an EMBL/GenBank/DDBJ whole genome shotgun (WGS) entry which is preliminary data.</text>
</comment>
<dbReference type="InterPro" id="IPR025736">
    <property type="entry name" value="PucR_C-HTH_dom"/>
</dbReference>
<dbReference type="AlphaFoldDB" id="A0A1A0M7L5"/>
<dbReference type="InterPro" id="IPR051448">
    <property type="entry name" value="CdaR-like_regulators"/>
</dbReference>
<evidence type="ECO:0000256" key="1">
    <source>
        <dbReference type="ARBA" id="ARBA00006754"/>
    </source>
</evidence>
<evidence type="ECO:0000259" key="4">
    <source>
        <dbReference type="Pfam" id="PF17853"/>
    </source>
</evidence>
<protein>
    <recommendedName>
        <fullName evidence="7">PucR family transcriptional regulator</fullName>
    </recommendedName>
</protein>
<dbReference type="SUPFAM" id="SSF142764">
    <property type="entry name" value="YgbK-like"/>
    <property type="match status" value="1"/>
</dbReference>
<dbReference type="InterPro" id="IPR042070">
    <property type="entry name" value="PucR_C-HTH_sf"/>
</dbReference>
<comment type="similarity">
    <text evidence="1">Belongs to the CdaR family.</text>
</comment>
<evidence type="ECO:0000259" key="2">
    <source>
        <dbReference type="Pfam" id="PF13556"/>
    </source>
</evidence>
<proteinExistence type="inferred from homology"/>
<dbReference type="PANTHER" id="PTHR33744">
    <property type="entry name" value="CARBOHYDRATE DIACID REGULATOR"/>
    <property type="match status" value="1"/>
</dbReference>
<evidence type="ECO:0000313" key="5">
    <source>
        <dbReference type="EMBL" id="OBA80843.1"/>
    </source>
</evidence>
<dbReference type="Gene3D" id="1.10.10.2840">
    <property type="entry name" value="PucR C-terminal helix-turn-helix domain"/>
    <property type="match status" value="1"/>
</dbReference>
<dbReference type="Pfam" id="PF14361">
    <property type="entry name" value="RsbRD_N"/>
    <property type="match status" value="1"/>
</dbReference>
<feature type="domain" description="CdaR GGDEF-like" evidence="4">
    <location>
        <begin position="169"/>
        <end position="280"/>
    </location>
</feature>
<organism evidence="5 6">
    <name type="scientific">Mycolicibacterium mucogenicum</name>
    <name type="common">Mycobacterium mucogenicum</name>
    <dbReference type="NCBI Taxonomy" id="56689"/>
    <lineage>
        <taxon>Bacteria</taxon>
        <taxon>Bacillati</taxon>
        <taxon>Actinomycetota</taxon>
        <taxon>Actinomycetes</taxon>
        <taxon>Mycobacteriales</taxon>
        <taxon>Mycobacteriaceae</taxon>
        <taxon>Mycolicibacterium</taxon>
    </lineage>
</organism>
<gene>
    <name evidence="5" type="ORF">A5642_28945</name>
</gene>
<dbReference type="InterPro" id="IPR041522">
    <property type="entry name" value="CdaR_GGDEF"/>
</dbReference>
<dbReference type="RefSeq" id="WP_064860362.1">
    <property type="nucleotide sequence ID" value="NZ_JAPMJT010000002.1"/>
</dbReference>
<name>A0A1A0M7L5_MYCMU</name>